<reference evidence="1 2" key="1">
    <citation type="journal article" date="2015" name="PeerJ">
        <title>First genomic representation of candidate bacterial phylum KSB3 points to enhanced environmental sensing as a trigger of wastewater bulking.</title>
        <authorList>
            <person name="Sekiguchi Y."/>
            <person name="Ohashi A."/>
            <person name="Parks D.H."/>
            <person name="Yamauchi T."/>
            <person name="Tyson G.W."/>
            <person name="Hugenholtz P."/>
        </authorList>
    </citation>
    <scope>NUCLEOTIDE SEQUENCE [LARGE SCALE GENOMIC DNA]</scope>
</reference>
<sequence length="177" mass="20831">MPDEQGNLYVFEAVELRNEYDRHIALLEQTLKGEEGQRERLFARTEHEETSPAAGFDPHEIELRLKKLQTKRVKLNQAIQVSNFESQIEYQGEQVSLAEALELRKNVLADLAALKQRVQDSAYNRILHKEERDIVHEPRHGFTQSYEEYQAKLRTLRQLLTQIHRANHLNTVKFKDE</sequence>
<protein>
    <submittedName>
        <fullName evidence="1">Uncharacterized protein</fullName>
    </submittedName>
</protein>
<dbReference type="HOGENOM" id="CLU_1514999_0_0_0"/>
<dbReference type="EMBL" id="DF820470">
    <property type="protein sequence ID" value="GAK59665.1"/>
    <property type="molecule type" value="Genomic_DNA"/>
</dbReference>
<proteinExistence type="predicted"/>
<dbReference type="Proteomes" id="UP000030661">
    <property type="component" value="Unassembled WGS sequence"/>
</dbReference>
<organism evidence="1 2">
    <name type="scientific">Vecturithrix granuli</name>
    <dbReference type="NCBI Taxonomy" id="1499967"/>
    <lineage>
        <taxon>Bacteria</taxon>
        <taxon>Candidatus Moduliflexota</taxon>
        <taxon>Candidatus Vecturitrichia</taxon>
        <taxon>Candidatus Vecturitrichales</taxon>
        <taxon>Candidatus Vecturitrichaceae</taxon>
        <taxon>Candidatus Vecturithrix</taxon>
    </lineage>
</organism>
<evidence type="ECO:0000313" key="2">
    <source>
        <dbReference type="Proteomes" id="UP000030661"/>
    </source>
</evidence>
<keyword evidence="2" id="KW-1185">Reference proteome</keyword>
<accession>A0A081C510</accession>
<dbReference type="Gene3D" id="6.10.320.10">
    <property type="match status" value="1"/>
</dbReference>
<evidence type="ECO:0000313" key="1">
    <source>
        <dbReference type="EMBL" id="GAK59665.1"/>
    </source>
</evidence>
<gene>
    <name evidence="1" type="ORF">U27_06650</name>
</gene>
<name>A0A081C510_VECG1</name>
<dbReference type="AlphaFoldDB" id="A0A081C510"/>